<dbReference type="Pfam" id="PF07883">
    <property type="entry name" value="Cupin_2"/>
    <property type="match status" value="1"/>
</dbReference>
<dbReference type="InterPro" id="IPR014710">
    <property type="entry name" value="RmlC-like_jellyroll"/>
</dbReference>
<evidence type="ECO:0000313" key="2">
    <source>
        <dbReference type="EMBL" id="GAA0222172.1"/>
    </source>
</evidence>
<dbReference type="CDD" id="cd02234">
    <property type="entry name" value="cupin_BLR7677-like"/>
    <property type="match status" value="1"/>
</dbReference>
<comment type="caution">
    <text evidence="2">The sequence shown here is derived from an EMBL/GenBank/DDBJ whole genome shotgun (WGS) entry which is preliminary data.</text>
</comment>
<dbReference type="EMBL" id="BAAAGX010000003">
    <property type="protein sequence ID" value="GAA0222172.1"/>
    <property type="molecule type" value="Genomic_DNA"/>
</dbReference>
<evidence type="ECO:0000259" key="1">
    <source>
        <dbReference type="Pfam" id="PF07883"/>
    </source>
</evidence>
<proteinExistence type="predicted"/>
<dbReference type="Gene3D" id="2.60.120.10">
    <property type="entry name" value="Jelly Rolls"/>
    <property type="match status" value="1"/>
</dbReference>
<name>A0ABN0THZ0_9ACTN</name>
<keyword evidence="3" id="KW-1185">Reference proteome</keyword>
<dbReference type="InterPro" id="IPR011051">
    <property type="entry name" value="RmlC_Cupin_sf"/>
</dbReference>
<evidence type="ECO:0000313" key="3">
    <source>
        <dbReference type="Proteomes" id="UP001500967"/>
    </source>
</evidence>
<dbReference type="SUPFAM" id="SSF51182">
    <property type="entry name" value="RmlC-like cupins"/>
    <property type="match status" value="1"/>
</dbReference>
<gene>
    <name evidence="2" type="ORF">GCM10009539_04190</name>
</gene>
<sequence>MSRRARHPIVTARALRIPSVADMTENQHASNALTVLQEVRPPFVPPNADAVTFTIEYPAGHPGAAPHRHPGPAFGYVLEGEMRFEIEGEPERVVRAGEAFWEPGGDTIHYQDGNHSDRDRLRFLVTLLCPPGAPMLTFVDPGELAARRNRRAPRPT</sequence>
<dbReference type="InterPro" id="IPR013096">
    <property type="entry name" value="Cupin_2"/>
</dbReference>
<organism evidence="2 3">
    <name type="scientific">Cryptosporangium japonicum</name>
    <dbReference type="NCBI Taxonomy" id="80872"/>
    <lineage>
        <taxon>Bacteria</taxon>
        <taxon>Bacillati</taxon>
        <taxon>Actinomycetota</taxon>
        <taxon>Actinomycetes</taxon>
        <taxon>Cryptosporangiales</taxon>
        <taxon>Cryptosporangiaceae</taxon>
        <taxon>Cryptosporangium</taxon>
    </lineage>
</organism>
<dbReference type="PANTHER" id="PTHR38599:SF1">
    <property type="entry name" value="CUPIN DOMAIN PROTEIN (AFU_ORTHOLOGUE AFUA_3G13620)"/>
    <property type="match status" value="1"/>
</dbReference>
<feature type="domain" description="Cupin type-2" evidence="1">
    <location>
        <begin position="54"/>
        <end position="125"/>
    </location>
</feature>
<dbReference type="PANTHER" id="PTHR38599">
    <property type="entry name" value="CUPIN DOMAIN PROTEIN (AFU_ORTHOLOGUE AFUA_3G13620)"/>
    <property type="match status" value="1"/>
</dbReference>
<accession>A0ABN0THZ0</accession>
<dbReference type="Proteomes" id="UP001500967">
    <property type="component" value="Unassembled WGS sequence"/>
</dbReference>
<reference evidence="2 3" key="1">
    <citation type="journal article" date="2019" name="Int. J. Syst. Evol. Microbiol.">
        <title>The Global Catalogue of Microorganisms (GCM) 10K type strain sequencing project: providing services to taxonomists for standard genome sequencing and annotation.</title>
        <authorList>
            <consortium name="The Broad Institute Genomics Platform"/>
            <consortium name="The Broad Institute Genome Sequencing Center for Infectious Disease"/>
            <person name="Wu L."/>
            <person name="Ma J."/>
        </authorList>
    </citation>
    <scope>NUCLEOTIDE SEQUENCE [LARGE SCALE GENOMIC DNA]</scope>
    <source>
        <strain evidence="2 3">JCM 10425</strain>
    </source>
</reference>
<protein>
    <submittedName>
        <fullName evidence="2">Cupin domain-containing protein</fullName>
    </submittedName>
</protein>